<proteinExistence type="predicted"/>
<dbReference type="RefSeq" id="WP_248667355.1">
    <property type="nucleotide sequence ID" value="NZ_JALPRX010000054.1"/>
</dbReference>
<dbReference type="Proteomes" id="UP001139516">
    <property type="component" value="Unassembled WGS sequence"/>
</dbReference>
<evidence type="ECO:0000313" key="3">
    <source>
        <dbReference type="Proteomes" id="UP001139516"/>
    </source>
</evidence>
<evidence type="ECO:0000313" key="2">
    <source>
        <dbReference type="EMBL" id="MCK8785231.1"/>
    </source>
</evidence>
<keyword evidence="3" id="KW-1185">Reference proteome</keyword>
<feature type="region of interest" description="Disordered" evidence="1">
    <location>
        <begin position="1"/>
        <end position="23"/>
    </location>
</feature>
<name>A0A9X2BVN6_9PROT</name>
<dbReference type="AlphaFoldDB" id="A0A9X2BVN6"/>
<evidence type="ECO:0000256" key="1">
    <source>
        <dbReference type="SAM" id="MobiDB-lite"/>
    </source>
</evidence>
<protein>
    <submittedName>
        <fullName evidence="2">Uncharacterized protein</fullName>
    </submittedName>
</protein>
<sequence>MSETTTADKPKRARDPNAPKKPHAVFGEIETGLPIPSPELARGQVYDWGRLQPGQSVTVQHMSAAGARRSAEIWAKKHAPGAKFEVRKAGENLTRIWRTA</sequence>
<dbReference type="EMBL" id="JALPRX010000054">
    <property type="protein sequence ID" value="MCK8785231.1"/>
    <property type="molecule type" value="Genomic_DNA"/>
</dbReference>
<gene>
    <name evidence="2" type="ORF">M0638_12630</name>
</gene>
<organism evidence="2 3">
    <name type="scientific">Roseomonas acroporae</name>
    <dbReference type="NCBI Taxonomy" id="2937791"/>
    <lineage>
        <taxon>Bacteria</taxon>
        <taxon>Pseudomonadati</taxon>
        <taxon>Pseudomonadota</taxon>
        <taxon>Alphaproteobacteria</taxon>
        <taxon>Acetobacterales</taxon>
        <taxon>Roseomonadaceae</taxon>
        <taxon>Roseomonas</taxon>
    </lineage>
</organism>
<comment type="caution">
    <text evidence="2">The sequence shown here is derived from an EMBL/GenBank/DDBJ whole genome shotgun (WGS) entry which is preliminary data.</text>
</comment>
<reference evidence="2" key="1">
    <citation type="submission" date="2022-04" db="EMBL/GenBank/DDBJ databases">
        <title>Roseomonas acroporae sp. nov., isolated from coral Acropora digitifera.</title>
        <authorList>
            <person name="Sun H."/>
        </authorList>
    </citation>
    <scope>NUCLEOTIDE SEQUENCE</scope>
    <source>
        <strain evidence="2">NAR14</strain>
    </source>
</reference>
<accession>A0A9X2BVN6</accession>
<feature type="compositionally biased region" description="Basic and acidic residues" evidence="1">
    <location>
        <begin position="1"/>
        <end position="18"/>
    </location>
</feature>